<keyword evidence="1" id="KW-0472">Membrane</keyword>
<evidence type="ECO:0000259" key="2">
    <source>
        <dbReference type="Pfam" id="PF18186"/>
    </source>
</evidence>
<dbReference type="Proteomes" id="UP000017747">
    <property type="component" value="Unassembled WGS sequence"/>
</dbReference>
<dbReference type="OrthoDB" id="1099722at2"/>
<keyword evidence="4" id="KW-1185">Reference proteome</keyword>
<sequence length="186" mass="21516">METSSPHKEALGTQIREAYGRIVYTYTTHLKKMNRLDKNNRYIKYAQILLSAISTGGFLGSLITNQLVMTCIGGIFSTVLLFLNLYFKDFNLIEESKQHRIASDNLWLIREQYISLLTDFDVLSEDDIIAKRDELQKLTFEVYNKSPKTDAKSYSDAQKALKTEEEQFFTPEEIDKMLPAHLRMGK</sequence>
<feature type="transmembrane region" description="Helical" evidence="1">
    <location>
        <begin position="67"/>
        <end position="87"/>
    </location>
</feature>
<feature type="transmembrane region" description="Helical" evidence="1">
    <location>
        <begin position="42"/>
        <end position="61"/>
    </location>
</feature>
<dbReference type="AlphaFoldDB" id="V7I559"/>
<evidence type="ECO:0000256" key="1">
    <source>
        <dbReference type="SAM" id="Phobius"/>
    </source>
</evidence>
<evidence type="ECO:0000313" key="3">
    <source>
        <dbReference type="EMBL" id="ETA80436.1"/>
    </source>
</evidence>
<feature type="domain" description="SMODS and SLOG-associating 2TM effector" evidence="2">
    <location>
        <begin position="11"/>
        <end position="173"/>
    </location>
</feature>
<reference evidence="3 4" key="1">
    <citation type="journal article" date="2014" name="Genome Announc.">
        <title>Genome Sequence of Youngiibacter fragilis, the Type Strain of the Genus Youngiibacter.</title>
        <authorList>
            <person name="Wawrik C.B."/>
            <person name="Callaghan A.V."/>
            <person name="Stamps B.W."/>
            <person name="Wawrik B."/>
        </authorList>
    </citation>
    <scope>NUCLEOTIDE SEQUENCE [LARGE SCALE GENOMIC DNA]</scope>
    <source>
        <strain evidence="3 4">232.1</strain>
    </source>
</reference>
<comment type="caution">
    <text evidence="3">The sequence shown here is derived from an EMBL/GenBank/DDBJ whole genome shotgun (WGS) entry which is preliminary data.</text>
</comment>
<accession>V7I559</accession>
<dbReference type="InterPro" id="IPR040811">
    <property type="entry name" value="SLATT_4"/>
</dbReference>
<dbReference type="Pfam" id="PF18186">
    <property type="entry name" value="SLATT_4"/>
    <property type="match status" value="1"/>
</dbReference>
<dbReference type="EMBL" id="AXUN02000181">
    <property type="protein sequence ID" value="ETA80436.1"/>
    <property type="molecule type" value="Genomic_DNA"/>
</dbReference>
<organism evidence="3 4">
    <name type="scientific">Youngiibacter fragilis 232.1</name>
    <dbReference type="NCBI Taxonomy" id="994573"/>
    <lineage>
        <taxon>Bacteria</taxon>
        <taxon>Bacillati</taxon>
        <taxon>Bacillota</taxon>
        <taxon>Clostridia</taxon>
        <taxon>Eubacteriales</taxon>
        <taxon>Clostridiaceae</taxon>
        <taxon>Youngiibacter</taxon>
    </lineage>
</organism>
<name>V7I559_9CLOT</name>
<evidence type="ECO:0000313" key="4">
    <source>
        <dbReference type="Proteomes" id="UP000017747"/>
    </source>
</evidence>
<dbReference type="NCBIfam" id="NF033632">
    <property type="entry name" value="SLATT_4"/>
    <property type="match status" value="1"/>
</dbReference>
<keyword evidence="1" id="KW-0812">Transmembrane</keyword>
<proteinExistence type="predicted"/>
<dbReference type="eggNOG" id="ENOG5030EDT">
    <property type="taxonomic scope" value="Bacteria"/>
</dbReference>
<keyword evidence="1" id="KW-1133">Transmembrane helix</keyword>
<protein>
    <recommendedName>
        <fullName evidence="2">SMODS and SLOG-associating 2TM effector domain-containing protein</fullName>
    </recommendedName>
</protein>
<gene>
    <name evidence="3" type="ORF">T472_0211780</name>
</gene>
<dbReference type="RefSeq" id="WP_023388013.1">
    <property type="nucleotide sequence ID" value="NZ_AXUN02000181.1"/>
</dbReference>